<dbReference type="InParanoid" id="A0A1E7FUV6"/>
<keyword evidence="2" id="KW-1185">Reference proteome</keyword>
<name>A0A1E7FUV6_9STRA</name>
<reference evidence="1 2" key="1">
    <citation type="submission" date="2016-09" db="EMBL/GenBank/DDBJ databases">
        <title>Extensive genetic diversity and differential bi-allelic expression allows diatom success in the polar Southern Ocean.</title>
        <authorList>
            <consortium name="DOE Joint Genome Institute"/>
            <person name="Mock T."/>
            <person name="Otillar R.P."/>
            <person name="Strauss J."/>
            <person name="Dupont C."/>
            <person name="Frickenhaus S."/>
            <person name="Maumus F."/>
            <person name="Mcmullan M."/>
            <person name="Sanges R."/>
            <person name="Schmutz J."/>
            <person name="Toseland A."/>
            <person name="Valas R."/>
            <person name="Veluchamy A."/>
            <person name="Ward B.J."/>
            <person name="Allen A."/>
            <person name="Barry K."/>
            <person name="Falciatore A."/>
            <person name="Ferrante M."/>
            <person name="Fortunato A.E."/>
            <person name="Gloeckner G."/>
            <person name="Gruber A."/>
            <person name="Hipkin R."/>
            <person name="Janech M."/>
            <person name="Kroth P."/>
            <person name="Leese F."/>
            <person name="Lindquist E."/>
            <person name="Lyon B.R."/>
            <person name="Martin J."/>
            <person name="Mayer C."/>
            <person name="Parker M."/>
            <person name="Quesneville H."/>
            <person name="Raymond J."/>
            <person name="Uhlig C."/>
            <person name="Valentin K.U."/>
            <person name="Worden A.Z."/>
            <person name="Armbrust E.V."/>
            <person name="Bowler C."/>
            <person name="Green B."/>
            <person name="Moulton V."/>
            <person name="Van Oosterhout C."/>
            <person name="Grigoriev I."/>
        </authorList>
    </citation>
    <scope>NUCLEOTIDE SEQUENCE [LARGE SCALE GENOMIC DNA]</scope>
    <source>
        <strain evidence="1 2">CCMP1102</strain>
    </source>
</reference>
<accession>A0A1E7FUV6</accession>
<sequence>MPLLILISHRMTPLICHNFLILFLFHQPSWKKYHHRCQWMRKRQWLMVMVLVVVNEPVSKIRSVFESSVHVVPVW</sequence>
<organism evidence="1 2">
    <name type="scientific">Fragilariopsis cylindrus CCMP1102</name>
    <dbReference type="NCBI Taxonomy" id="635003"/>
    <lineage>
        <taxon>Eukaryota</taxon>
        <taxon>Sar</taxon>
        <taxon>Stramenopiles</taxon>
        <taxon>Ochrophyta</taxon>
        <taxon>Bacillariophyta</taxon>
        <taxon>Bacillariophyceae</taxon>
        <taxon>Bacillariophycidae</taxon>
        <taxon>Bacillariales</taxon>
        <taxon>Bacillariaceae</taxon>
        <taxon>Fragilariopsis</taxon>
    </lineage>
</organism>
<dbReference type="Proteomes" id="UP000095751">
    <property type="component" value="Unassembled WGS sequence"/>
</dbReference>
<dbReference type="EMBL" id="KV784353">
    <property type="protein sequence ID" value="OEU21929.1"/>
    <property type="molecule type" value="Genomic_DNA"/>
</dbReference>
<protein>
    <submittedName>
        <fullName evidence="1">Uncharacterized protein</fullName>
    </submittedName>
</protein>
<dbReference type="KEGG" id="fcy:FRACYDRAFT_273713"/>
<feature type="non-terminal residue" evidence="1">
    <location>
        <position position="75"/>
    </location>
</feature>
<evidence type="ECO:0000313" key="1">
    <source>
        <dbReference type="EMBL" id="OEU21929.1"/>
    </source>
</evidence>
<proteinExistence type="predicted"/>
<dbReference type="AlphaFoldDB" id="A0A1E7FUV6"/>
<evidence type="ECO:0000313" key="2">
    <source>
        <dbReference type="Proteomes" id="UP000095751"/>
    </source>
</evidence>
<gene>
    <name evidence="1" type="ORF">FRACYDRAFT_273713</name>
</gene>